<feature type="disulfide bond" evidence="4">
    <location>
        <begin position="203"/>
        <end position="212"/>
    </location>
</feature>
<dbReference type="PROSITE" id="PS01186">
    <property type="entry name" value="EGF_2"/>
    <property type="match status" value="1"/>
</dbReference>
<sequence>MKALCVIPIFAWIASAEIAIGGDRSLDGDIDRPCSLICLNGGSCQLSTDAEVAQLGHPSQYCACPTGYGGITCEYIAEQCGFYETGLADLSDIHEDEPHSDGAADGGAAAQIDTELIAEEKFCLHGAPCKMTVDAATQKQIHACDCSQAIEAGAYAGEACQHKATSYCRDGKVQRSSFCVNGGTCKAKNDADSGTDGHIGCDCPSAFEGDFCEYEKGLNMTHRYEVMQRPKSEVASIILGSVLIAILAGVVMATLYVSFDGCRERRKNRSSDASTADLALDPDGETLKEATREEEGEGGEFPSKQQEEASSSSASSSNIEFA</sequence>
<keyword evidence="6" id="KW-0472">Membrane</keyword>
<dbReference type="AlphaFoldDB" id="A0A7S0FUH3"/>
<dbReference type="PANTHER" id="PTHR24049">
    <property type="entry name" value="CRUMBS FAMILY MEMBER"/>
    <property type="match status" value="1"/>
</dbReference>
<keyword evidence="7" id="KW-0732">Signal</keyword>
<dbReference type="InterPro" id="IPR000742">
    <property type="entry name" value="EGF"/>
</dbReference>
<evidence type="ECO:0000256" key="4">
    <source>
        <dbReference type="PROSITE-ProRule" id="PRU00076"/>
    </source>
</evidence>
<dbReference type="EMBL" id="HBEJ01019663">
    <property type="protein sequence ID" value="CAD8381318.1"/>
    <property type="molecule type" value="Transcribed_RNA"/>
</dbReference>
<proteinExistence type="predicted"/>
<dbReference type="Gene3D" id="2.10.25.10">
    <property type="entry name" value="Laminin"/>
    <property type="match status" value="2"/>
</dbReference>
<feature type="disulfide bond" evidence="4">
    <location>
        <begin position="64"/>
        <end position="73"/>
    </location>
</feature>
<gene>
    <name evidence="9" type="ORF">MPOL1434_LOCUS11478</name>
</gene>
<evidence type="ECO:0000256" key="1">
    <source>
        <dbReference type="ARBA" id="ARBA00022536"/>
    </source>
</evidence>
<keyword evidence="1 4" id="KW-0245">EGF-like domain</keyword>
<comment type="caution">
    <text evidence="4">Lacks conserved residue(s) required for the propagation of feature annotation.</text>
</comment>
<keyword evidence="2" id="KW-0677">Repeat</keyword>
<evidence type="ECO:0000256" key="7">
    <source>
        <dbReference type="SAM" id="SignalP"/>
    </source>
</evidence>
<dbReference type="PROSITE" id="PS00022">
    <property type="entry name" value="EGF_1"/>
    <property type="match status" value="2"/>
</dbReference>
<feature type="domain" description="EGF-like" evidence="8">
    <location>
        <begin position="170"/>
        <end position="213"/>
    </location>
</feature>
<evidence type="ECO:0000256" key="5">
    <source>
        <dbReference type="SAM" id="MobiDB-lite"/>
    </source>
</evidence>
<dbReference type="SUPFAM" id="SSF57196">
    <property type="entry name" value="EGF/Laminin"/>
    <property type="match status" value="2"/>
</dbReference>
<feature type="transmembrane region" description="Helical" evidence="6">
    <location>
        <begin position="237"/>
        <end position="259"/>
    </location>
</feature>
<protein>
    <recommendedName>
        <fullName evidence="8">EGF-like domain-containing protein</fullName>
    </recommendedName>
</protein>
<evidence type="ECO:0000256" key="3">
    <source>
        <dbReference type="ARBA" id="ARBA00023157"/>
    </source>
</evidence>
<evidence type="ECO:0000256" key="6">
    <source>
        <dbReference type="SAM" id="Phobius"/>
    </source>
</evidence>
<keyword evidence="6" id="KW-1133">Transmembrane helix</keyword>
<feature type="disulfide bond" evidence="4">
    <location>
        <begin position="34"/>
        <end position="44"/>
    </location>
</feature>
<dbReference type="InterPro" id="IPR051022">
    <property type="entry name" value="Notch_Cell-Fate_Det"/>
</dbReference>
<feature type="region of interest" description="Disordered" evidence="5">
    <location>
        <begin position="268"/>
        <end position="322"/>
    </location>
</feature>
<name>A0A7S0FUH3_9STRA</name>
<keyword evidence="6" id="KW-0812">Transmembrane</keyword>
<evidence type="ECO:0000256" key="2">
    <source>
        <dbReference type="ARBA" id="ARBA00022737"/>
    </source>
</evidence>
<organism evidence="9">
    <name type="scientific">Minutocellus polymorphus</name>
    <dbReference type="NCBI Taxonomy" id="265543"/>
    <lineage>
        <taxon>Eukaryota</taxon>
        <taxon>Sar</taxon>
        <taxon>Stramenopiles</taxon>
        <taxon>Ochrophyta</taxon>
        <taxon>Bacillariophyta</taxon>
        <taxon>Mediophyceae</taxon>
        <taxon>Cymatosirophycidae</taxon>
        <taxon>Cymatosirales</taxon>
        <taxon>Cymatosiraceae</taxon>
        <taxon>Minutocellus</taxon>
    </lineage>
</organism>
<feature type="signal peptide" evidence="7">
    <location>
        <begin position="1"/>
        <end position="16"/>
    </location>
</feature>
<feature type="chain" id="PRO_5031520238" description="EGF-like domain-containing protein" evidence="7">
    <location>
        <begin position="17"/>
        <end position="322"/>
    </location>
</feature>
<evidence type="ECO:0000313" key="9">
    <source>
        <dbReference type="EMBL" id="CAD8381318.1"/>
    </source>
</evidence>
<feature type="compositionally biased region" description="Low complexity" evidence="5">
    <location>
        <begin position="309"/>
        <end position="322"/>
    </location>
</feature>
<dbReference type="SMART" id="SM00181">
    <property type="entry name" value="EGF"/>
    <property type="match status" value="2"/>
</dbReference>
<reference evidence="9" key="1">
    <citation type="submission" date="2021-01" db="EMBL/GenBank/DDBJ databases">
        <authorList>
            <person name="Corre E."/>
            <person name="Pelletier E."/>
            <person name="Niang G."/>
            <person name="Scheremetjew M."/>
            <person name="Finn R."/>
            <person name="Kale V."/>
            <person name="Holt S."/>
            <person name="Cochrane G."/>
            <person name="Meng A."/>
            <person name="Brown T."/>
            <person name="Cohen L."/>
        </authorList>
    </citation>
    <scope>NUCLEOTIDE SEQUENCE</scope>
    <source>
        <strain evidence="9">CCMP3303</strain>
    </source>
</reference>
<evidence type="ECO:0000259" key="8">
    <source>
        <dbReference type="PROSITE" id="PS50026"/>
    </source>
</evidence>
<accession>A0A7S0FUH3</accession>
<feature type="domain" description="EGF-like" evidence="8">
    <location>
        <begin position="30"/>
        <end position="74"/>
    </location>
</feature>
<dbReference type="PROSITE" id="PS50026">
    <property type="entry name" value="EGF_3"/>
    <property type="match status" value="2"/>
</dbReference>
<keyword evidence="3 4" id="KW-1015">Disulfide bond</keyword>